<dbReference type="AlphaFoldDB" id="A0A7X0LJG7"/>
<dbReference type="Proteomes" id="UP000541810">
    <property type="component" value="Unassembled WGS sequence"/>
</dbReference>
<protein>
    <submittedName>
        <fullName evidence="2">Uncharacterized protein</fullName>
    </submittedName>
</protein>
<dbReference type="EMBL" id="JACHGY010000001">
    <property type="protein sequence ID" value="MBB6428822.1"/>
    <property type="molecule type" value="Genomic_DNA"/>
</dbReference>
<evidence type="ECO:0000313" key="3">
    <source>
        <dbReference type="Proteomes" id="UP000541810"/>
    </source>
</evidence>
<evidence type="ECO:0000256" key="1">
    <source>
        <dbReference type="SAM" id="Phobius"/>
    </source>
</evidence>
<keyword evidence="3" id="KW-1185">Reference proteome</keyword>
<keyword evidence="1" id="KW-1133">Transmembrane helix</keyword>
<gene>
    <name evidence="2" type="ORF">HNQ40_000628</name>
</gene>
<keyword evidence="1" id="KW-0472">Membrane</keyword>
<name>A0A7X0LJG7_9BACT</name>
<organism evidence="2 3">
    <name type="scientific">Algisphaera agarilytica</name>
    <dbReference type="NCBI Taxonomy" id="1385975"/>
    <lineage>
        <taxon>Bacteria</taxon>
        <taxon>Pseudomonadati</taxon>
        <taxon>Planctomycetota</taxon>
        <taxon>Phycisphaerae</taxon>
        <taxon>Phycisphaerales</taxon>
        <taxon>Phycisphaeraceae</taxon>
        <taxon>Algisphaera</taxon>
    </lineage>
</organism>
<keyword evidence="1" id="KW-0812">Transmembrane</keyword>
<sequence>MSGSSGFFAKNQASLGTLAGLVVALALVYFFVLGNSNSSYPSKMWFYDVGEKSLIKMSSDTLPPVTLSNGNRAVHAYVIECSSGNTEPQVAYVRKHSDAAVEAMKDIKKTGGPASEEQIRVLTAPESEVVASLAMLEAGEWVSLESSEGQAVMTDAAKNACGGGEFAYTIP</sequence>
<proteinExistence type="predicted"/>
<reference evidence="2 3" key="1">
    <citation type="submission" date="2020-08" db="EMBL/GenBank/DDBJ databases">
        <title>Genomic Encyclopedia of Type Strains, Phase IV (KMG-IV): sequencing the most valuable type-strain genomes for metagenomic binning, comparative biology and taxonomic classification.</title>
        <authorList>
            <person name="Goeker M."/>
        </authorList>
    </citation>
    <scope>NUCLEOTIDE SEQUENCE [LARGE SCALE GENOMIC DNA]</scope>
    <source>
        <strain evidence="2 3">DSM 103725</strain>
    </source>
</reference>
<comment type="caution">
    <text evidence="2">The sequence shown here is derived from an EMBL/GenBank/DDBJ whole genome shotgun (WGS) entry which is preliminary data.</text>
</comment>
<evidence type="ECO:0000313" key="2">
    <source>
        <dbReference type="EMBL" id="MBB6428822.1"/>
    </source>
</evidence>
<feature type="transmembrane region" description="Helical" evidence="1">
    <location>
        <begin position="12"/>
        <end position="34"/>
    </location>
</feature>
<accession>A0A7X0LJG7</accession>